<gene>
    <name evidence="12" type="primary">dph2-L</name>
    <name evidence="12" type="ORF">Hamer_G001978</name>
</gene>
<evidence type="ECO:0000256" key="10">
    <source>
        <dbReference type="ARBA" id="ARBA00045159"/>
    </source>
</evidence>
<dbReference type="PANTHER" id="PTHR10762:SF2">
    <property type="entry name" value="2-(3-AMINO-3-CARBOXYPROPYL)HISTIDINE SYNTHASE SUBUNIT 2"/>
    <property type="match status" value="1"/>
</dbReference>
<organism evidence="12 13">
    <name type="scientific">Homarus americanus</name>
    <name type="common">American lobster</name>
    <dbReference type="NCBI Taxonomy" id="6706"/>
    <lineage>
        <taxon>Eukaryota</taxon>
        <taxon>Metazoa</taxon>
        <taxon>Ecdysozoa</taxon>
        <taxon>Arthropoda</taxon>
        <taxon>Crustacea</taxon>
        <taxon>Multicrustacea</taxon>
        <taxon>Malacostraca</taxon>
        <taxon>Eumalacostraca</taxon>
        <taxon>Eucarida</taxon>
        <taxon>Decapoda</taxon>
        <taxon>Pleocyemata</taxon>
        <taxon>Astacidea</taxon>
        <taxon>Nephropoidea</taxon>
        <taxon>Nephropidae</taxon>
        <taxon>Homarus</taxon>
    </lineage>
</organism>
<dbReference type="NCBIfam" id="TIGR00322">
    <property type="entry name" value="diphth2_R"/>
    <property type="match status" value="1"/>
</dbReference>
<evidence type="ECO:0000256" key="7">
    <source>
        <dbReference type="ARBA" id="ARBA00023014"/>
    </source>
</evidence>
<dbReference type="PANTHER" id="PTHR10762">
    <property type="entry name" value="DIPHTHAMIDE BIOSYNTHESIS PROTEIN"/>
    <property type="match status" value="1"/>
</dbReference>
<evidence type="ECO:0000256" key="3">
    <source>
        <dbReference type="ARBA" id="ARBA00006179"/>
    </source>
</evidence>
<dbReference type="Pfam" id="PF01866">
    <property type="entry name" value="Diphthamide_syn"/>
    <property type="match status" value="1"/>
</dbReference>
<dbReference type="FunFam" id="3.40.50.11860:FF:000001">
    <property type="entry name" value="2-(3-amino-3-carboxypropyl)histidine synthase subunit 2"/>
    <property type="match status" value="1"/>
</dbReference>
<name>A0A8J5JRK3_HOMAM</name>
<evidence type="ECO:0000256" key="6">
    <source>
        <dbReference type="ARBA" id="ARBA00023004"/>
    </source>
</evidence>
<evidence type="ECO:0000313" key="12">
    <source>
        <dbReference type="EMBL" id="KAG7162947.1"/>
    </source>
</evidence>
<dbReference type="GO" id="GO:0046872">
    <property type="term" value="F:metal ion binding"/>
    <property type="evidence" value="ECO:0007669"/>
    <property type="project" value="UniProtKB-KW"/>
</dbReference>
<keyword evidence="13" id="KW-1185">Reference proteome</keyword>
<dbReference type="EMBL" id="JAHLQT010026502">
    <property type="protein sequence ID" value="KAG7162947.1"/>
    <property type="molecule type" value="Genomic_DNA"/>
</dbReference>
<dbReference type="SFLD" id="SFLDS00032">
    <property type="entry name" value="Radical_SAM_3-amino-3-carboxyp"/>
    <property type="match status" value="1"/>
</dbReference>
<evidence type="ECO:0000313" key="13">
    <source>
        <dbReference type="Proteomes" id="UP000747542"/>
    </source>
</evidence>
<dbReference type="OrthoDB" id="361972at2759"/>
<comment type="pathway">
    <text evidence="2">Protein modification; peptidyl-diphthamide biosynthesis.</text>
</comment>
<dbReference type="FunFam" id="3.40.50.11840:FF:000002">
    <property type="entry name" value="2-(3-amino-3-carboxypropyl)histidine synthase subunit 2"/>
    <property type="match status" value="1"/>
</dbReference>
<dbReference type="Proteomes" id="UP000747542">
    <property type="component" value="Unassembled WGS sequence"/>
</dbReference>
<comment type="cofactor">
    <cofactor evidence="1">
        <name>[4Fe-4S] cluster</name>
        <dbReference type="ChEBI" id="CHEBI:49883"/>
    </cofactor>
</comment>
<keyword evidence="7" id="KW-0411">Iron-sulfur</keyword>
<comment type="function">
    <text evidence="10">Required for the first step of diphthamide biosynthesis, a post-translational modification of histidine which occurs in elongation factor 2. DPH1 and DPH2 transfer a 3-amino-3-carboxypropyl (ACP) group from S-adenosyl-L-methionine (SAM) to a histidine residue, the reaction is assisted by a reduction system comprising DPH3 and a NADH-dependent reductase. Facilitates the reduction of the catalytic iron-sulfur cluster found in the DPH1 subunit.</text>
</comment>
<dbReference type="GO" id="GO:0017183">
    <property type="term" value="P:protein histidyl modification to diphthamide"/>
    <property type="evidence" value="ECO:0007669"/>
    <property type="project" value="InterPro"/>
</dbReference>
<feature type="region of interest" description="Disordered" evidence="11">
    <location>
        <begin position="1"/>
        <end position="25"/>
    </location>
</feature>
<evidence type="ECO:0000256" key="2">
    <source>
        <dbReference type="ARBA" id="ARBA00005156"/>
    </source>
</evidence>
<evidence type="ECO:0000256" key="11">
    <source>
        <dbReference type="SAM" id="MobiDB-lite"/>
    </source>
</evidence>
<dbReference type="AlphaFoldDB" id="A0A8J5JRK3"/>
<comment type="caution">
    <text evidence="12">The sequence shown here is derived from an EMBL/GenBank/DDBJ whole genome shotgun (WGS) entry which is preliminary data.</text>
</comment>
<evidence type="ECO:0000256" key="1">
    <source>
        <dbReference type="ARBA" id="ARBA00001966"/>
    </source>
</evidence>
<evidence type="ECO:0000256" key="9">
    <source>
        <dbReference type="ARBA" id="ARBA00032791"/>
    </source>
</evidence>
<evidence type="ECO:0000256" key="8">
    <source>
        <dbReference type="ARBA" id="ARBA00032573"/>
    </source>
</evidence>
<accession>A0A8J5JRK3</accession>
<keyword evidence="6" id="KW-0408">Iron</keyword>
<dbReference type="GO" id="GO:0090560">
    <property type="term" value="F:2-(3-amino-3-carboxypropyl)histidine synthase activity"/>
    <property type="evidence" value="ECO:0007669"/>
    <property type="project" value="InterPro"/>
</dbReference>
<protein>
    <recommendedName>
        <fullName evidence="4">2-(3-amino-3-carboxypropyl)histidine synthase subunit 2</fullName>
    </recommendedName>
    <alternativeName>
        <fullName evidence="8">Diphthamide biosynthesis protein 2</fullName>
    </alternativeName>
    <alternativeName>
        <fullName evidence="9">Diphtheria toxin resistance protein 2</fullName>
    </alternativeName>
</protein>
<sequence>MTSFTNSGCEAMGRSLEDGVTPPPTLDMEEMYETTRCVQWIQAGGYRKVGLQFPDELLGEAAGVCQTITLQLGFNVFILGDTTYGSCCVDEVAAEHIGADAVIHFGRTCLSPSRRLPVLYIFTRIKVNIPAVVSSLDAAIEDRTKGLILVYDTRCHYAADEMVENIKKNFPYLLVTTLLLDDGCNSNVGSSQQIVTNRETSCENKNNCHNSASPPHSECKNDCQNNDSTKESAQDFTGRLTFNGRTVCLPSLSNIRDFNFIYLGTRGPPLNSLLMRFSEKTFYCVDPKDGSLEVTSGVRTVMSRGAKLEKAKDAEIIGILVGTLGVANYQNVISRMKTIIKAAGKRSYTFVVGKPNEAKLANISEVEVFVYVACPETTIIERNTDPVLYSKLITPWELEVALLSGQEWNLAFETDFRQLLPGGSRYIEATSEPREEEASVSLLTNKTQTLGVRGDVEVALDSSTGAVVLQDGRTIAAIHVGGGGEALKGRTWQGLDPSLPSVVPVNSVIEGRSGIASGYEDEKFTEL</sequence>
<keyword evidence="5" id="KW-0479">Metal-binding</keyword>
<dbReference type="GO" id="GO:0051536">
    <property type="term" value="F:iron-sulfur cluster binding"/>
    <property type="evidence" value="ECO:0007669"/>
    <property type="project" value="UniProtKB-KW"/>
</dbReference>
<dbReference type="SFLD" id="SFLDG01121">
    <property type="entry name" value="Diphthamide_biosynthesis"/>
    <property type="match status" value="1"/>
</dbReference>
<evidence type="ECO:0000256" key="4">
    <source>
        <dbReference type="ARBA" id="ARBA00021914"/>
    </source>
</evidence>
<evidence type="ECO:0000256" key="5">
    <source>
        <dbReference type="ARBA" id="ARBA00022723"/>
    </source>
</evidence>
<comment type="similarity">
    <text evidence="3">Belongs to the DPH1/DPH2 family. DPH2 subfamily.</text>
</comment>
<reference evidence="12" key="1">
    <citation type="journal article" date="2021" name="Sci. Adv.">
        <title>The American lobster genome reveals insights on longevity, neural, and immune adaptations.</title>
        <authorList>
            <person name="Polinski J.M."/>
            <person name="Zimin A.V."/>
            <person name="Clark K.F."/>
            <person name="Kohn A.B."/>
            <person name="Sadowski N."/>
            <person name="Timp W."/>
            <person name="Ptitsyn A."/>
            <person name="Khanna P."/>
            <person name="Romanova D.Y."/>
            <person name="Williams P."/>
            <person name="Greenwood S.J."/>
            <person name="Moroz L.L."/>
            <person name="Walt D.R."/>
            <person name="Bodnar A.G."/>
        </authorList>
    </citation>
    <scope>NUCLEOTIDE SEQUENCE</scope>
    <source>
        <strain evidence="12">GMGI-L3</strain>
    </source>
</reference>
<proteinExistence type="inferred from homology"/>
<dbReference type="InterPro" id="IPR016435">
    <property type="entry name" value="DPH1/DPH2"/>
</dbReference>